<dbReference type="GO" id="GO:0043171">
    <property type="term" value="P:peptide catabolic process"/>
    <property type="evidence" value="ECO:0007669"/>
    <property type="project" value="TreeGrafter"/>
</dbReference>
<name>A0A3S3PL40_9ACAR</name>
<keyword evidence="5" id="KW-0479">Metal-binding</keyword>
<evidence type="ECO:0000256" key="11">
    <source>
        <dbReference type="ARBA" id="ARBA00023180"/>
    </source>
</evidence>
<keyword evidence="8" id="KW-0862">Zinc</keyword>
<evidence type="ECO:0000256" key="6">
    <source>
        <dbReference type="ARBA" id="ARBA00022729"/>
    </source>
</evidence>
<evidence type="ECO:0000256" key="9">
    <source>
        <dbReference type="ARBA" id="ARBA00023049"/>
    </source>
</evidence>
<evidence type="ECO:0000313" key="15">
    <source>
        <dbReference type="EMBL" id="RWS06390.1"/>
    </source>
</evidence>
<evidence type="ECO:0000313" key="13">
    <source>
        <dbReference type="EMBL" id="RWS03549.1"/>
    </source>
</evidence>
<dbReference type="PANTHER" id="PTHR12053:SF3">
    <property type="entry name" value="CARBOXYPEPTIDASE Q"/>
    <property type="match status" value="1"/>
</dbReference>
<dbReference type="Gene3D" id="3.50.30.30">
    <property type="match status" value="1"/>
</dbReference>
<evidence type="ECO:0000256" key="3">
    <source>
        <dbReference type="ARBA" id="ARBA00022525"/>
    </source>
</evidence>
<reference evidence="13" key="2">
    <citation type="submission" date="2018-11" db="EMBL/GenBank/DDBJ databases">
        <title>Trombidioid mite genomics.</title>
        <authorList>
            <person name="Dong X."/>
        </authorList>
    </citation>
    <scope>NUCLEOTIDE SEQUENCE</scope>
    <source>
        <strain evidence="13">UoL-WK</strain>
    </source>
</reference>
<keyword evidence="9" id="KW-0482">Metalloprotease</keyword>
<reference evidence="13 17" key="1">
    <citation type="journal article" date="2018" name="Gigascience">
        <title>Genomes of trombidid mites reveal novel predicted allergens and laterally-transferred genes associated with secondary metabolism.</title>
        <authorList>
            <person name="Dong X."/>
            <person name="Chaisiri K."/>
            <person name="Xia D."/>
            <person name="Armstrong S.D."/>
            <person name="Fang Y."/>
            <person name="Donnelly M.J."/>
            <person name="Kadowaki T."/>
            <person name="McGarry J.W."/>
            <person name="Darby A.C."/>
            <person name="Makepeace B.L."/>
        </authorList>
    </citation>
    <scope>NUCLEOTIDE SEQUENCE [LARGE SCALE GENOMIC DNA]</scope>
    <source>
        <strain evidence="13">UoL-WK</strain>
    </source>
</reference>
<comment type="subcellular location">
    <subcellularLocation>
        <location evidence="1">Secreted</location>
    </subcellularLocation>
</comment>
<dbReference type="InterPro" id="IPR039866">
    <property type="entry name" value="CPQ"/>
</dbReference>
<dbReference type="GO" id="GO:0006508">
    <property type="term" value="P:proteolysis"/>
    <property type="evidence" value="ECO:0007669"/>
    <property type="project" value="UniProtKB-KW"/>
</dbReference>
<accession>A0A3S3PL40</accession>
<dbReference type="Proteomes" id="UP000285301">
    <property type="component" value="Unassembled WGS sequence"/>
</dbReference>
<gene>
    <name evidence="15" type="ORF">B4U79_06832</name>
    <name evidence="14" type="ORF">B4U79_09868</name>
    <name evidence="13" type="ORF">B4U79_11091</name>
    <name evidence="16" type="ORF">B4U79_15085</name>
</gene>
<comment type="caution">
    <text evidence="13">The sequence shown here is derived from an EMBL/GenBank/DDBJ whole genome shotgun (WGS) entry which is preliminary data.</text>
</comment>
<evidence type="ECO:0000256" key="4">
    <source>
        <dbReference type="ARBA" id="ARBA00022670"/>
    </source>
</evidence>
<keyword evidence="11" id="KW-0325">Glycoprotein</keyword>
<keyword evidence="6 12" id="KW-0732">Signal</keyword>
<dbReference type="AlphaFoldDB" id="A0A3S3PL40"/>
<evidence type="ECO:0000313" key="16">
    <source>
        <dbReference type="EMBL" id="RWS06397.1"/>
    </source>
</evidence>
<feature type="chain" id="PRO_5036094754" evidence="12">
    <location>
        <begin position="21"/>
        <end position="240"/>
    </location>
</feature>
<evidence type="ECO:0000256" key="7">
    <source>
        <dbReference type="ARBA" id="ARBA00022801"/>
    </source>
</evidence>
<keyword evidence="7" id="KW-0378">Hydrolase</keyword>
<feature type="signal peptide" evidence="12">
    <location>
        <begin position="1"/>
        <end position="20"/>
    </location>
</feature>
<dbReference type="Gene3D" id="3.40.630.10">
    <property type="entry name" value="Zn peptidases"/>
    <property type="match status" value="1"/>
</dbReference>
<evidence type="ECO:0000256" key="10">
    <source>
        <dbReference type="ARBA" id="ARBA00023145"/>
    </source>
</evidence>
<keyword evidence="17" id="KW-1185">Reference proteome</keyword>
<dbReference type="GO" id="GO:0004180">
    <property type="term" value="F:carboxypeptidase activity"/>
    <property type="evidence" value="ECO:0007669"/>
    <property type="project" value="UniProtKB-KW"/>
</dbReference>
<proteinExistence type="inferred from homology"/>
<protein>
    <submittedName>
        <fullName evidence="13">Carboxypeptidase Q-like protein</fullName>
    </submittedName>
</protein>
<evidence type="ECO:0000256" key="5">
    <source>
        <dbReference type="ARBA" id="ARBA00022723"/>
    </source>
</evidence>
<evidence type="ECO:0000313" key="17">
    <source>
        <dbReference type="Proteomes" id="UP000285301"/>
    </source>
</evidence>
<dbReference type="EMBL" id="NCKU01006389">
    <property type="protein sequence ID" value="RWS03549.1"/>
    <property type="molecule type" value="Genomic_DNA"/>
</dbReference>
<evidence type="ECO:0000256" key="12">
    <source>
        <dbReference type="SAM" id="SignalP"/>
    </source>
</evidence>
<keyword evidence="13" id="KW-0121">Carboxypeptidase</keyword>
<dbReference type="GO" id="GO:0046872">
    <property type="term" value="F:metal ion binding"/>
    <property type="evidence" value="ECO:0007669"/>
    <property type="project" value="UniProtKB-KW"/>
</dbReference>
<keyword evidence="3" id="KW-0964">Secreted</keyword>
<dbReference type="EMBL" id="NCKU01004136">
    <property type="protein sequence ID" value="RWS06397.1"/>
    <property type="molecule type" value="Genomic_DNA"/>
</dbReference>
<dbReference type="STRING" id="1965070.A0A3S3PL40"/>
<dbReference type="EMBL" id="NCKU01004143">
    <property type="protein sequence ID" value="RWS06390.1"/>
    <property type="molecule type" value="Genomic_DNA"/>
</dbReference>
<keyword evidence="4" id="KW-0645">Protease</keyword>
<organism evidence="13 17">
    <name type="scientific">Dinothrombium tinctorium</name>
    <dbReference type="NCBI Taxonomy" id="1965070"/>
    <lineage>
        <taxon>Eukaryota</taxon>
        <taxon>Metazoa</taxon>
        <taxon>Ecdysozoa</taxon>
        <taxon>Arthropoda</taxon>
        <taxon>Chelicerata</taxon>
        <taxon>Arachnida</taxon>
        <taxon>Acari</taxon>
        <taxon>Acariformes</taxon>
        <taxon>Trombidiformes</taxon>
        <taxon>Prostigmata</taxon>
        <taxon>Anystina</taxon>
        <taxon>Parasitengona</taxon>
        <taxon>Trombidioidea</taxon>
        <taxon>Trombidiidae</taxon>
        <taxon>Dinothrombium</taxon>
    </lineage>
</organism>
<evidence type="ECO:0000313" key="14">
    <source>
        <dbReference type="EMBL" id="RWS03550.1"/>
    </source>
</evidence>
<dbReference type="GO" id="GO:0070573">
    <property type="term" value="F:metallodipeptidase activity"/>
    <property type="evidence" value="ECO:0007669"/>
    <property type="project" value="InterPro"/>
</dbReference>
<dbReference type="PANTHER" id="PTHR12053">
    <property type="entry name" value="PROTEASE FAMILY M28 PLASMA GLUTAMATE CARBOXYPEPTIDASE-RELATED"/>
    <property type="match status" value="1"/>
</dbReference>
<dbReference type="OrthoDB" id="10013407at2759"/>
<dbReference type="GO" id="GO:0005615">
    <property type="term" value="C:extracellular space"/>
    <property type="evidence" value="ECO:0007669"/>
    <property type="project" value="TreeGrafter"/>
</dbReference>
<evidence type="ECO:0000256" key="1">
    <source>
        <dbReference type="ARBA" id="ARBA00004613"/>
    </source>
</evidence>
<evidence type="ECO:0000256" key="8">
    <source>
        <dbReference type="ARBA" id="ARBA00022833"/>
    </source>
</evidence>
<keyword evidence="10" id="KW-0865">Zymogen</keyword>
<comment type="similarity">
    <text evidence="2">Belongs to the peptidase M28 family.</text>
</comment>
<evidence type="ECO:0000256" key="2">
    <source>
        <dbReference type="ARBA" id="ARBA00010918"/>
    </source>
</evidence>
<sequence>MIFKCFIYFIILAQITVSGSEFNCNEISFNLEEIVNKTETVNEIIYAVINGNESGVTNDELIKFTDKFGHRFADFDSLELSIDYVIRLFKNLGINVYIEHVEFKAWKRGEESAIVSTFDELKNRSNEVNGKIVEFKFNFTKYEERVQYSYYGASEASRYGAVAALIKSLTPFSLYTLHTGTQNYFANFTRIPAASITSEDAELIARLSKSETVKVELILRLSETQEKPMKSRNVLAEVKG</sequence>
<dbReference type="EMBL" id="NCKU01006388">
    <property type="protein sequence ID" value="RWS03550.1"/>
    <property type="molecule type" value="Genomic_DNA"/>
</dbReference>